<sequence length="55" mass="5953">MISLTIGLGACNNNTADGNDRDRDSTTLYPTDTTPANQQRDPIHNGADSLNRGHR</sequence>
<keyword evidence="3" id="KW-1185">Reference proteome</keyword>
<dbReference type="Proteomes" id="UP000033121">
    <property type="component" value="Unassembled WGS sequence"/>
</dbReference>
<dbReference type="EMBL" id="BBWV01000001">
    <property type="protein sequence ID" value="GAO41442.1"/>
    <property type="molecule type" value="Genomic_DNA"/>
</dbReference>
<gene>
    <name evidence="2" type="ORF">FPE01S_01_04540</name>
</gene>
<accession>A0A0E9MUM7</accession>
<organism evidence="2 3">
    <name type="scientific">Flavihumibacter petaseus NBRC 106054</name>
    <dbReference type="NCBI Taxonomy" id="1220578"/>
    <lineage>
        <taxon>Bacteria</taxon>
        <taxon>Pseudomonadati</taxon>
        <taxon>Bacteroidota</taxon>
        <taxon>Chitinophagia</taxon>
        <taxon>Chitinophagales</taxon>
        <taxon>Chitinophagaceae</taxon>
        <taxon>Flavihumibacter</taxon>
    </lineage>
</organism>
<proteinExistence type="predicted"/>
<comment type="caution">
    <text evidence="2">The sequence shown here is derived from an EMBL/GenBank/DDBJ whole genome shotgun (WGS) entry which is preliminary data.</text>
</comment>
<evidence type="ECO:0000256" key="1">
    <source>
        <dbReference type="SAM" id="MobiDB-lite"/>
    </source>
</evidence>
<feature type="compositionally biased region" description="Polar residues" evidence="1">
    <location>
        <begin position="26"/>
        <end position="40"/>
    </location>
</feature>
<protein>
    <submittedName>
        <fullName evidence="2">Uncharacterized protein</fullName>
    </submittedName>
</protein>
<evidence type="ECO:0000313" key="3">
    <source>
        <dbReference type="Proteomes" id="UP000033121"/>
    </source>
</evidence>
<evidence type="ECO:0000313" key="2">
    <source>
        <dbReference type="EMBL" id="GAO41442.1"/>
    </source>
</evidence>
<dbReference type="AlphaFoldDB" id="A0A0E9MUM7"/>
<name>A0A0E9MUM7_9BACT</name>
<reference evidence="2 3" key="1">
    <citation type="submission" date="2015-04" db="EMBL/GenBank/DDBJ databases">
        <title>Whole genome shotgun sequence of Flavihumibacter petaseus NBRC 106054.</title>
        <authorList>
            <person name="Miyazawa S."/>
            <person name="Hosoyama A."/>
            <person name="Hashimoto M."/>
            <person name="Noguchi M."/>
            <person name="Tsuchikane K."/>
            <person name="Ohji S."/>
            <person name="Yamazoe A."/>
            <person name="Ichikawa N."/>
            <person name="Kimura A."/>
            <person name="Fujita N."/>
        </authorList>
    </citation>
    <scope>NUCLEOTIDE SEQUENCE [LARGE SCALE GENOMIC DNA]</scope>
    <source>
        <strain evidence="2 3">NBRC 106054</strain>
    </source>
</reference>
<feature type="region of interest" description="Disordered" evidence="1">
    <location>
        <begin position="1"/>
        <end position="55"/>
    </location>
</feature>